<dbReference type="RefSeq" id="WP_041990750.1">
    <property type="nucleotide sequence ID" value="NZ_CDOD01000007.1"/>
</dbReference>
<reference evidence="2" key="1">
    <citation type="submission" date="2015-01" db="EMBL/GenBank/DDBJ databases">
        <authorList>
            <person name="MANFREDI Pablo"/>
        </authorList>
    </citation>
    <scope>NUCLEOTIDE SEQUENCE [LARGE SCALE GENOMIC DNA]</scope>
    <source>
        <strain evidence="2">Ccyn2B</strain>
    </source>
</reference>
<keyword evidence="2" id="KW-1185">Reference proteome</keyword>
<dbReference type="Gene3D" id="3.40.50.300">
    <property type="entry name" value="P-loop containing nucleotide triphosphate hydrolases"/>
    <property type="match status" value="1"/>
</dbReference>
<dbReference type="InterPro" id="IPR027417">
    <property type="entry name" value="P-loop_NTPase"/>
</dbReference>
<gene>
    <name evidence="1" type="ORF">CCYN2B_150027</name>
</gene>
<dbReference type="PANTHER" id="PTHR32182">
    <property type="entry name" value="DNA REPLICATION AND REPAIR PROTEIN RECF"/>
    <property type="match status" value="1"/>
</dbReference>
<name>A0A0B7H1P0_9FLAO</name>
<dbReference type="Proteomes" id="UP000038055">
    <property type="component" value="Unassembled WGS sequence"/>
</dbReference>
<proteinExistence type="predicted"/>
<accession>A0A0B7H1P0</accession>
<dbReference type="GO" id="GO:0006302">
    <property type="term" value="P:double-strand break repair"/>
    <property type="evidence" value="ECO:0007669"/>
    <property type="project" value="TreeGrafter"/>
</dbReference>
<evidence type="ECO:0000313" key="2">
    <source>
        <dbReference type="Proteomes" id="UP000038055"/>
    </source>
</evidence>
<dbReference type="PANTHER" id="PTHR32182:SF22">
    <property type="entry name" value="ATP-DEPENDENT ENDONUCLEASE, OLD FAMILY-RELATED"/>
    <property type="match status" value="1"/>
</dbReference>
<dbReference type="AlphaFoldDB" id="A0A0B7H1P0"/>
<evidence type="ECO:0000313" key="1">
    <source>
        <dbReference type="EMBL" id="CEN33270.1"/>
    </source>
</evidence>
<dbReference type="EMBL" id="CDOD01000007">
    <property type="protein sequence ID" value="CEN33270.1"/>
    <property type="molecule type" value="Genomic_DNA"/>
</dbReference>
<sequence length="664" mass="78573">MIVSIYLKEHEFLKLETPQTLNFGGKYLYNFEEQGRNLYVTKKLNEKYIPDFFNISGSQCKINLLSAIVGANGVGKSSVLDIIRNIFANSVYNGAFPHNLCVVLVEENGQTKVLYKAGYTNIYIKSDSGEISELELEYASKQEYQSIYYSPHFDLKYNPDFDEVDKYDISLDKYIQKDLENIDKKGTNENGWKYPLHEELKFKNSIRQIELMLSSIFQNNSVFRDIFNLPEYKTGVLYFRETNIDYDNKGKVDFSNTPMPLQSIIQLILDKLQEEYKKWHSIRIFDKNSNVTNQEKVNKYLLERYVIQCFMTMIINQMEKHNTWLEEGHIPEPYQMERFANHSAKDVFLYFIKESFIEKGGHKKKIFEYEKIKLFIEKLFTLFEKEKNPDKITKQSIWLDLSELKEILELHKEIITNLFHYYPKYERKIDEMDYVEGFLSFYPTDRNMSSGETATLNLFSKLYDFIDMNLVEERQFLSNTQNYILLLDEADLGFHPLWKKKYVNAILKALPYFFENLLLKPNLQIIITTHDPLTLSDLPMNNVVFIQRQGDFLEVVPEEDKVQKTFGANITDLLAHSFFVENGLIGDFAKSKIEETIIWINENKTNKGENFEKELEYHKKVINLIDERVLKLKLTEMITELVPDDHYHNQIIEEEIKKLKRLRK</sequence>
<dbReference type="SUPFAM" id="SSF52540">
    <property type="entry name" value="P-loop containing nucleoside triphosphate hydrolases"/>
    <property type="match status" value="1"/>
</dbReference>
<dbReference type="GO" id="GO:0000731">
    <property type="term" value="P:DNA synthesis involved in DNA repair"/>
    <property type="evidence" value="ECO:0007669"/>
    <property type="project" value="TreeGrafter"/>
</dbReference>
<protein>
    <recommendedName>
        <fullName evidence="3">ATPase AAA-type core domain-containing protein</fullName>
    </recommendedName>
</protein>
<organism evidence="1 2">
    <name type="scientific">Capnocytophaga cynodegmi</name>
    <dbReference type="NCBI Taxonomy" id="28189"/>
    <lineage>
        <taxon>Bacteria</taxon>
        <taxon>Pseudomonadati</taxon>
        <taxon>Bacteroidota</taxon>
        <taxon>Flavobacteriia</taxon>
        <taxon>Flavobacteriales</taxon>
        <taxon>Flavobacteriaceae</taxon>
        <taxon>Capnocytophaga</taxon>
    </lineage>
</organism>
<evidence type="ECO:0008006" key="3">
    <source>
        <dbReference type="Google" id="ProtNLM"/>
    </source>
</evidence>